<dbReference type="GO" id="GO:0008758">
    <property type="term" value="F:UDP-2,3-diacylglucosamine hydrolase activity"/>
    <property type="evidence" value="ECO:0007669"/>
    <property type="project" value="TreeGrafter"/>
</dbReference>
<evidence type="ECO:0000313" key="5">
    <source>
        <dbReference type="Proteomes" id="UP000229897"/>
    </source>
</evidence>
<proteinExistence type="predicted"/>
<keyword evidence="5" id="KW-1185">Reference proteome</keyword>
<feature type="domain" description="Calcineurin-like phosphoesterase" evidence="3">
    <location>
        <begin position="61"/>
        <end position="221"/>
    </location>
</feature>
<organism evidence="4 5">
    <name type="scientific">Massilia violaceinigra</name>
    <dbReference type="NCBI Taxonomy" id="2045208"/>
    <lineage>
        <taxon>Bacteria</taxon>
        <taxon>Pseudomonadati</taxon>
        <taxon>Pseudomonadota</taxon>
        <taxon>Betaproteobacteria</taxon>
        <taxon>Burkholderiales</taxon>
        <taxon>Oxalobacteraceae</taxon>
        <taxon>Telluria group</taxon>
        <taxon>Massilia</taxon>
    </lineage>
</organism>
<evidence type="ECO:0000256" key="2">
    <source>
        <dbReference type="ARBA" id="ARBA00022801"/>
    </source>
</evidence>
<dbReference type="EMBL" id="CP024608">
    <property type="protein sequence ID" value="ATQ77857.1"/>
    <property type="molecule type" value="Genomic_DNA"/>
</dbReference>
<dbReference type="InterPro" id="IPR029052">
    <property type="entry name" value="Metallo-depent_PP-like"/>
</dbReference>
<sequence length="283" mass="31372">MSDRPQKRHHPIRNVIERIVSGMLLGGKVAAWSYRWGWHGKLRVVRYEMSVNREKPLPAPLRIGFVSDLHAGPTTHAGLFDLLRDQLLLLRPDVLLLGGDYVSFDARYVDRLRDVLTAYAPALGIYAVIGNHDIRHGRKSIETALRDMGAHVLVNRNIALPAPFDMVSVCGIDEPWTGNADAARTFSESRQVKLFLTHSPDGLMHLDKEIFDVAFAGHTHGGQVARRDGAPLVQPTGPLSRQYCYGEFAVPGNGTMIVSRGFGCTLIPLRINADPELVICTLR</sequence>
<evidence type="ECO:0000256" key="1">
    <source>
        <dbReference type="ARBA" id="ARBA00022723"/>
    </source>
</evidence>
<dbReference type="AlphaFoldDB" id="A0A2D2DSB3"/>
<reference evidence="4" key="1">
    <citation type="submission" date="2017-10" db="EMBL/GenBank/DDBJ databases">
        <title>Massilia psychrophilum sp. nov., a novel purple-pigmented bacterium isolated from Tianshan glacier, Xinjiang Municipality, China.</title>
        <authorList>
            <person name="Wang H."/>
        </authorList>
    </citation>
    <scope>NUCLEOTIDE SEQUENCE [LARGE SCALE GENOMIC DNA]</scope>
    <source>
        <strain evidence="4">B2</strain>
    </source>
</reference>
<dbReference type="GO" id="GO:0046872">
    <property type="term" value="F:metal ion binding"/>
    <property type="evidence" value="ECO:0007669"/>
    <property type="project" value="UniProtKB-KW"/>
</dbReference>
<protein>
    <submittedName>
        <fullName evidence="4">Metallophosphoesterase</fullName>
    </submittedName>
</protein>
<dbReference type="SUPFAM" id="SSF56300">
    <property type="entry name" value="Metallo-dependent phosphatases"/>
    <property type="match status" value="1"/>
</dbReference>
<dbReference type="OrthoDB" id="9780884at2"/>
<dbReference type="KEGG" id="mass:CR152_27655"/>
<dbReference type="RefSeq" id="WP_099880382.1">
    <property type="nucleotide sequence ID" value="NZ_CP024608.1"/>
</dbReference>
<dbReference type="PANTHER" id="PTHR31302:SF31">
    <property type="entry name" value="PHOSPHODIESTERASE YAEI"/>
    <property type="match status" value="1"/>
</dbReference>
<keyword evidence="2" id="KW-0378">Hydrolase</keyword>
<dbReference type="Pfam" id="PF00149">
    <property type="entry name" value="Metallophos"/>
    <property type="match status" value="1"/>
</dbReference>
<evidence type="ECO:0000313" key="4">
    <source>
        <dbReference type="EMBL" id="ATQ77857.1"/>
    </source>
</evidence>
<dbReference type="InterPro" id="IPR004843">
    <property type="entry name" value="Calcineurin-like_PHP"/>
</dbReference>
<name>A0A2D2DSB3_9BURK</name>
<evidence type="ECO:0000259" key="3">
    <source>
        <dbReference type="Pfam" id="PF00149"/>
    </source>
</evidence>
<dbReference type="InterPro" id="IPR051158">
    <property type="entry name" value="Metallophosphoesterase_sf"/>
</dbReference>
<dbReference type="GO" id="GO:0016020">
    <property type="term" value="C:membrane"/>
    <property type="evidence" value="ECO:0007669"/>
    <property type="project" value="GOC"/>
</dbReference>
<keyword evidence="1" id="KW-0479">Metal-binding</keyword>
<dbReference type="GO" id="GO:0009245">
    <property type="term" value="P:lipid A biosynthetic process"/>
    <property type="evidence" value="ECO:0007669"/>
    <property type="project" value="TreeGrafter"/>
</dbReference>
<gene>
    <name evidence="4" type="ORF">CR152_27655</name>
</gene>
<accession>A0A2D2DSB3</accession>
<dbReference type="Proteomes" id="UP000229897">
    <property type="component" value="Chromosome"/>
</dbReference>
<dbReference type="PANTHER" id="PTHR31302">
    <property type="entry name" value="TRANSMEMBRANE PROTEIN WITH METALLOPHOSPHOESTERASE DOMAIN-RELATED"/>
    <property type="match status" value="1"/>
</dbReference>
<dbReference type="Gene3D" id="3.60.21.10">
    <property type="match status" value="1"/>
</dbReference>